<dbReference type="Pfam" id="PF01217">
    <property type="entry name" value="Clat_adaptor_s"/>
    <property type="match status" value="1"/>
</dbReference>
<name>A0A2U1KSM0_ARTAN</name>
<dbReference type="Gene3D" id="3.30.450.60">
    <property type="match status" value="1"/>
</dbReference>
<dbReference type="STRING" id="35608.A0A2U1KSM0"/>
<evidence type="ECO:0000313" key="2">
    <source>
        <dbReference type="EMBL" id="PWA39703.1"/>
    </source>
</evidence>
<feature type="domain" description="AP complex mu/sigma subunit" evidence="1">
    <location>
        <begin position="73"/>
        <end position="106"/>
    </location>
</feature>
<reference evidence="2 3" key="1">
    <citation type="journal article" date="2018" name="Mol. Plant">
        <title>The genome of Artemisia annua provides insight into the evolution of Asteraceae family and artemisinin biosynthesis.</title>
        <authorList>
            <person name="Shen Q."/>
            <person name="Zhang L."/>
            <person name="Liao Z."/>
            <person name="Wang S."/>
            <person name="Yan T."/>
            <person name="Shi P."/>
            <person name="Liu M."/>
            <person name="Fu X."/>
            <person name="Pan Q."/>
            <person name="Wang Y."/>
            <person name="Lv Z."/>
            <person name="Lu X."/>
            <person name="Zhang F."/>
            <person name="Jiang W."/>
            <person name="Ma Y."/>
            <person name="Chen M."/>
            <person name="Hao X."/>
            <person name="Li L."/>
            <person name="Tang Y."/>
            <person name="Lv G."/>
            <person name="Zhou Y."/>
            <person name="Sun X."/>
            <person name="Brodelius P.E."/>
            <person name="Rose J.K.C."/>
            <person name="Tang K."/>
        </authorList>
    </citation>
    <scope>NUCLEOTIDE SEQUENCE [LARGE SCALE GENOMIC DNA]</scope>
    <source>
        <strain evidence="3">cv. Huhao1</strain>
        <tissue evidence="2">Leaf</tissue>
    </source>
</reference>
<dbReference type="InterPro" id="IPR011012">
    <property type="entry name" value="Longin-like_dom_sf"/>
</dbReference>
<sequence length="157" mass="18087">MSSKINNTLHAYSVLRTINDSWSRRVLFQIAENYIALENQYMCLGKLVLSKTNVLGVNEPLKLMSEVLPLCEKGLELDLIFNFHKAYYILDEVLIAGELQESSKKTGLFICCTGFFGRGNQRRSKFSEQYNCTGNQRIEDYDQTADYENYVEARDDV</sequence>
<dbReference type="SUPFAM" id="SSF64356">
    <property type="entry name" value="SNARE-like"/>
    <property type="match status" value="1"/>
</dbReference>
<keyword evidence="3" id="KW-1185">Reference proteome</keyword>
<dbReference type="EMBL" id="PKPP01014393">
    <property type="protein sequence ID" value="PWA39703.1"/>
    <property type="molecule type" value="Genomic_DNA"/>
</dbReference>
<accession>A0A2U1KSM0</accession>
<organism evidence="2 3">
    <name type="scientific">Artemisia annua</name>
    <name type="common">Sweet wormwood</name>
    <dbReference type="NCBI Taxonomy" id="35608"/>
    <lineage>
        <taxon>Eukaryota</taxon>
        <taxon>Viridiplantae</taxon>
        <taxon>Streptophyta</taxon>
        <taxon>Embryophyta</taxon>
        <taxon>Tracheophyta</taxon>
        <taxon>Spermatophyta</taxon>
        <taxon>Magnoliopsida</taxon>
        <taxon>eudicotyledons</taxon>
        <taxon>Gunneridae</taxon>
        <taxon>Pentapetalae</taxon>
        <taxon>asterids</taxon>
        <taxon>campanulids</taxon>
        <taxon>Asterales</taxon>
        <taxon>Asteraceae</taxon>
        <taxon>Asteroideae</taxon>
        <taxon>Anthemideae</taxon>
        <taxon>Artemisiinae</taxon>
        <taxon>Artemisia</taxon>
    </lineage>
</organism>
<protein>
    <submittedName>
        <fullName evidence="2">Meiosis specific protein SPO22</fullName>
    </submittedName>
</protein>
<evidence type="ECO:0000313" key="3">
    <source>
        <dbReference type="Proteomes" id="UP000245207"/>
    </source>
</evidence>
<dbReference type="Proteomes" id="UP000245207">
    <property type="component" value="Unassembled WGS sequence"/>
</dbReference>
<proteinExistence type="predicted"/>
<dbReference type="OrthoDB" id="371463at2759"/>
<evidence type="ECO:0000259" key="1">
    <source>
        <dbReference type="Pfam" id="PF01217"/>
    </source>
</evidence>
<gene>
    <name evidence="2" type="ORF">CTI12_AA569540</name>
</gene>
<comment type="caution">
    <text evidence="2">The sequence shown here is derived from an EMBL/GenBank/DDBJ whole genome shotgun (WGS) entry which is preliminary data.</text>
</comment>
<dbReference type="AlphaFoldDB" id="A0A2U1KSM0"/>
<dbReference type="InterPro" id="IPR022775">
    <property type="entry name" value="AP_mu_sigma_su"/>
</dbReference>